<dbReference type="PANTHER" id="PTHR30251:SF2">
    <property type="entry name" value="FIMBRIAL CHAPERONE YADV-RELATED"/>
    <property type="match status" value="1"/>
</dbReference>
<keyword evidence="15" id="KW-1185">Reference proteome</keyword>
<evidence type="ECO:0000256" key="2">
    <source>
        <dbReference type="ARBA" id="ARBA00007399"/>
    </source>
</evidence>
<feature type="domain" description="Pili assembly chaperone C-terminal" evidence="13">
    <location>
        <begin position="169"/>
        <end position="224"/>
    </location>
</feature>
<sequence length="232" mass="25504">MKKLLFLMLTALCVSLVHANIIITGTRVIYPAEQRLVNVELTNKTDIPALMQAWVDDGDEQSSPNSPSAAATPFVVVPAVARMEANAGQTLRITYTGKTPLPQDRESVFYLNVLDIPPKPKYDPNGSNNYLQIALRSRIKLFYRPNLPMSQFEAFQAVQWKQAGNLLVVKNPTPYFVTISLAKVGNTPVKEVGMLAPFSEKTLPVAVKVGQKVAWSAINDYGSNSALETVVK</sequence>
<evidence type="ECO:0000256" key="4">
    <source>
        <dbReference type="ARBA" id="ARBA00022729"/>
    </source>
</evidence>
<dbReference type="PROSITE" id="PS00635">
    <property type="entry name" value="PILI_CHAPERONE"/>
    <property type="match status" value="1"/>
</dbReference>
<gene>
    <name evidence="14" type="ORF">B0188_05060</name>
</gene>
<evidence type="ECO:0000256" key="5">
    <source>
        <dbReference type="ARBA" id="ARBA00022764"/>
    </source>
</evidence>
<dbReference type="SUPFAM" id="SSF49354">
    <property type="entry name" value="PapD-like"/>
    <property type="match status" value="1"/>
</dbReference>
<name>A0A1T0B292_9PAST</name>
<protein>
    <recommendedName>
        <fullName evidence="9">Chaperone protein HifB</fullName>
    </recommendedName>
</protein>
<dbReference type="EMBL" id="MUYB01000020">
    <property type="protein sequence ID" value="OOS04300.1"/>
    <property type="molecule type" value="Genomic_DNA"/>
</dbReference>
<dbReference type="GO" id="GO:0030288">
    <property type="term" value="C:outer membrane-bounded periplasmic space"/>
    <property type="evidence" value="ECO:0007669"/>
    <property type="project" value="InterPro"/>
</dbReference>
<evidence type="ECO:0000256" key="8">
    <source>
        <dbReference type="ARBA" id="ARBA00057511"/>
    </source>
</evidence>
<dbReference type="Pfam" id="PF02753">
    <property type="entry name" value="PapD_C"/>
    <property type="match status" value="1"/>
</dbReference>
<feature type="chain" id="PRO_5012865695" description="Chaperone protein HifB" evidence="11">
    <location>
        <begin position="20"/>
        <end position="232"/>
    </location>
</feature>
<reference evidence="14 15" key="1">
    <citation type="submission" date="2017-02" db="EMBL/GenBank/DDBJ databases">
        <title>Draft genome sequence of Haemophilus felis CCUG 31170 type strain.</title>
        <authorList>
            <person name="Engstrom-Jakobsson H."/>
            <person name="Salva-Serra F."/>
            <person name="Thorell K."/>
            <person name="Gonzales-Siles L."/>
            <person name="Karlsson R."/>
            <person name="Boulund F."/>
            <person name="Engstrand L."/>
            <person name="Kristiansson E."/>
            <person name="Moore E."/>
        </authorList>
    </citation>
    <scope>NUCLEOTIDE SEQUENCE [LARGE SCALE GENOMIC DNA]</scope>
    <source>
        <strain evidence="14 15">CCUG 31170</strain>
    </source>
</reference>
<dbReference type="InterPro" id="IPR016148">
    <property type="entry name" value="Pili_assmbl_chaperone_C"/>
</dbReference>
<dbReference type="PANTHER" id="PTHR30251">
    <property type="entry name" value="PILUS ASSEMBLY CHAPERONE"/>
    <property type="match status" value="1"/>
</dbReference>
<dbReference type="InterPro" id="IPR013783">
    <property type="entry name" value="Ig-like_fold"/>
</dbReference>
<dbReference type="InterPro" id="IPR036316">
    <property type="entry name" value="Pili_assmbl_chap_C_dom_sf"/>
</dbReference>
<feature type="signal peptide" evidence="11">
    <location>
        <begin position="1"/>
        <end position="19"/>
    </location>
</feature>
<accession>A0A1T0B292</accession>
<keyword evidence="4 11" id="KW-0732">Signal</keyword>
<keyword evidence="5" id="KW-0574">Periplasm</keyword>
<comment type="caution">
    <text evidence="14">The sequence shown here is derived from an EMBL/GenBank/DDBJ whole genome shotgun (WGS) entry which is preliminary data.</text>
</comment>
<dbReference type="GO" id="GO:0071555">
    <property type="term" value="P:cell wall organization"/>
    <property type="evidence" value="ECO:0007669"/>
    <property type="project" value="InterPro"/>
</dbReference>
<keyword evidence="3" id="KW-1029">Fimbrium biogenesis</keyword>
<keyword evidence="6 10" id="KW-0143">Chaperone</keyword>
<evidence type="ECO:0000256" key="11">
    <source>
        <dbReference type="SAM" id="SignalP"/>
    </source>
</evidence>
<dbReference type="Gene3D" id="2.60.40.10">
    <property type="entry name" value="Immunoglobulins"/>
    <property type="match status" value="2"/>
</dbReference>
<proteinExistence type="inferred from homology"/>
<feature type="domain" description="Pili assembly chaperone N-terminal" evidence="12">
    <location>
        <begin position="21"/>
        <end position="146"/>
    </location>
</feature>
<organism evidence="14 15">
    <name type="scientific">[Haemophilus] felis</name>
    <dbReference type="NCBI Taxonomy" id="123822"/>
    <lineage>
        <taxon>Bacteria</taxon>
        <taxon>Pseudomonadati</taxon>
        <taxon>Pseudomonadota</taxon>
        <taxon>Gammaproteobacteria</taxon>
        <taxon>Pasteurellales</taxon>
        <taxon>Pasteurellaceae</taxon>
    </lineage>
</organism>
<dbReference type="InterPro" id="IPR016147">
    <property type="entry name" value="Pili_assmbl_chaperone_N"/>
</dbReference>
<evidence type="ECO:0000256" key="3">
    <source>
        <dbReference type="ARBA" id="ARBA00022558"/>
    </source>
</evidence>
<dbReference type="Pfam" id="PF00345">
    <property type="entry name" value="PapD_N"/>
    <property type="match status" value="1"/>
</dbReference>
<dbReference type="InterPro" id="IPR018046">
    <property type="entry name" value="Pili_assmbl_chaperone_CS"/>
</dbReference>
<comment type="similarity">
    <text evidence="2 10">Belongs to the periplasmic pilus chaperone family.</text>
</comment>
<evidence type="ECO:0000259" key="13">
    <source>
        <dbReference type="Pfam" id="PF02753"/>
    </source>
</evidence>
<dbReference type="STRING" id="123822.B0188_05060"/>
<evidence type="ECO:0000256" key="1">
    <source>
        <dbReference type="ARBA" id="ARBA00004418"/>
    </source>
</evidence>
<comment type="function">
    <text evidence="8">Mediates assembly of pili by forming soluble multimeric complexes with pili subunits as an intermediate step in the assembly process. This protein is involved in type B pili (HifA) assembly.</text>
</comment>
<dbReference type="PRINTS" id="PR00969">
    <property type="entry name" value="CHAPERONPILI"/>
</dbReference>
<comment type="subcellular location">
    <subcellularLocation>
        <location evidence="1 10">Periplasm</location>
    </subcellularLocation>
</comment>
<evidence type="ECO:0000259" key="12">
    <source>
        <dbReference type="Pfam" id="PF00345"/>
    </source>
</evidence>
<dbReference type="InterPro" id="IPR008962">
    <property type="entry name" value="PapD-like_sf"/>
</dbReference>
<keyword evidence="7" id="KW-0393">Immunoglobulin domain</keyword>
<dbReference type="SUPFAM" id="SSF49584">
    <property type="entry name" value="Periplasmic chaperone C-domain"/>
    <property type="match status" value="1"/>
</dbReference>
<evidence type="ECO:0000256" key="7">
    <source>
        <dbReference type="ARBA" id="ARBA00023319"/>
    </source>
</evidence>
<dbReference type="FunFam" id="2.60.40.10:FF:000458">
    <property type="entry name" value="Molecular chaperone FimC"/>
    <property type="match status" value="1"/>
</dbReference>
<dbReference type="Proteomes" id="UP000190023">
    <property type="component" value="Unassembled WGS sequence"/>
</dbReference>
<dbReference type="InterPro" id="IPR001829">
    <property type="entry name" value="Pili_assmbl_chaperone_bac"/>
</dbReference>
<evidence type="ECO:0000313" key="14">
    <source>
        <dbReference type="EMBL" id="OOS04300.1"/>
    </source>
</evidence>
<evidence type="ECO:0000256" key="6">
    <source>
        <dbReference type="ARBA" id="ARBA00023186"/>
    </source>
</evidence>
<evidence type="ECO:0000256" key="10">
    <source>
        <dbReference type="RuleBase" id="RU003918"/>
    </source>
</evidence>
<dbReference type="AlphaFoldDB" id="A0A1T0B292"/>
<evidence type="ECO:0000313" key="15">
    <source>
        <dbReference type="Proteomes" id="UP000190023"/>
    </source>
</evidence>
<dbReference type="InterPro" id="IPR050643">
    <property type="entry name" value="Periplasmic_pilus_chap"/>
</dbReference>
<evidence type="ECO:0000256" key="9">
    <source>
        <dbReference type="ARBA" id="ARBA00071520"/>
    </source>
</evidence>